<reference evidence="3" key="1">
    <citation type="submission" date="2021-02" db="EMBL/GenBank/DDBJ databases">
        <authorList>
            <person name="Dougan E. K."/>
            <person name="Rhodes N."/>
            <person name="Thang M."/>
            <person name="Chan C."/>
        </authorList>
    </citation>
    <scope>NUCLEOTIDE SEQUENCE</scope>
</reference>
<feature type="coiled-coil region" evidence="1">
    <location>
        <begin position="47"/>
        <end position="204"/>
    </location>
</feature>
<proteinExistence type="predicted"/>
<name>A0A813LUU4_POLGL</name>
<feature type="coiled-coil region" evidence="1">
    <location>
        <begin position="260"/>
        <end position="332"/>
    </location>
</feature>
<dbReference type="Proteomes" id="UP000626109">
    <property type="component" value="Unassembled WGS sequence"/>
</dbReference>
<feature type="region of interest" description="Disordered" evidence="2">
    <location>
        <begin position="369"/>
        <end position="397"/>
    </location>
</feature>
<evidence type="ECO:0000313" key="3">
    <source>
        <dbReference type="EMBL" id="CAE8735540.1"/>
    </source>
</evidence>
<comment type="caution">
    <text evidence="3">The sequence shown here is derived from an EMBL/GenBank/DDBJ whole genome shotgun (WGS) entry which is preliminary data.</text>
</comment>
<feature type="non-terminal residue" evidence="3">
    <location>
        <position position="440"/>
    </location>
</feature>
<feature type="region of interest" description="Disordered" evidence="2">
    <location>
        <begin position="412"/>
        <end position="440"/>
    </location>
</feature>
<sequence>MSKAASSSSAAGGDQSARKQELISEAQLRAEHQADARLHMLRMADALEEASVRRKGLEAQLVEEQQVAVKLGEELTLWQPRLDKAMLSTKLLSEENSTLEIRLKAQELEAEEERQRSAELQSELSALRSQSGAHLEEIKALKEEFEKERQEMAKLLEAEKLVWKEWEKKAALKELEIPPLHEKIRLLEEEKLALLAKIEVIKKEHFDQLGDLYIQLEQKDALLAEKDAALANIKPQIVIQKETIPEAAVKVEVKKDDPQKAKMQAQIKLLQAELQEALTLAKHLRALSMRSSKGGGGGFISAEKFSELIIQLEEMKAKMGQLGEERDRERETSFLLKSQLNDKRRTAELERQFLPLLHKVTGPIGPCHPSMKKKQGLTGLTNVTNPLDGKSDMQASPDKRHMARTLSQVDMGMNDQSGLDLPSRMSSSAGAGYGGGPLGF</sequence>
<feature type="compositionally biased region" description="Gly residues" evidence="2">
    <location>
        <begin position="431"/>
        <end position="440"/>
    </location>
</feature>
<evidence type="ECO:0000256" key="1">
    <source>
        <dbReference type="SAM" id="Coils"/>
    </source>
</evidence>
<feature type="region of interest" description="Disordered" evidence="2">
    <location>
        <begin position="1"/>
        <end position="21"/>
    </location>
</feature>
<feature type="compositionally biased region" description="Low complexity" evidence="2">
    <location>
        <begin position="1"/>
        <end position="11"/>
    </location>
</feature>
<gene>
    <name evidence="3" type="ORF">PGLA2088_LOCUS47888</name>
</gene>
<evidence type="ECO:0000256" key="2">
    <source>
        <dbReference type="SAM" id="MobiDB-lite"/>
    </source>
</evidence>
<accession>A0A813LUU4</accession>
<protein>
    <submittedName>
        <fullName evidence="3">Uncharacterized protein</fullName>
    </submittedName>
</protein>
<organism evidence="3 4">
    <name type="scientific">Polarella glacialis</name>
    <name type="common">Dinoflagellate</name>
    <dbReference type="NCBI Taxonomy" id="89957"/>
    <lineage>
        <taxon>Eukaryota</taxon>
        <taxon>Sar</taxon>
        <taxon>Alveolata</taxon>
        <taxon>Dinophyceae</taxon>
        <taxon>Suessiales</taxon>
        <taxon>Suessiaceae</taxon>
        <taxon>Polarella</taxon>
    </lineage>
</organism>
<keyword evidence="1" id="KW-0175">Coiled coil</keyword>
<evidence type="ECO:0000313" key="4">
    <source>
        <dbReference type="Proteomes" id="UP000626109"/>
    </source>
</evidence>
<dbReference type="AlphaFoldDB" id="A0A813LUU4"/>
<dbReference type="EMBL" id="CAJNNW010036558">
    <property type="protein sequence ID" value="CAE8735540.1"/>
    <property type="molecule type" value="Genomic_DNA"/>
</dbReference>